<evidence type="ECO:0000313" key="1">
    <source>
        <dbReference type="EMBL" id="KAI9562120.1"/>
    </source>
</evidence>
<evidence type="ECO:0000313" key="2">
    <source>
        <dbReference type="Proteomes" id="UP000820818"/>
    </source>
</evidence>
<comment type="caution">
    <text evidence="1">The sequence shown here is derived from an EMBL/GenBank/DDBJ whole genome shotgun (WGS) entry which is preliminary data.</text>
</comment>
<organism evidence="1 2">
    <name type="scientific">Daphnia sinensis</name>
    <dbReference type="NCBI Taxonomy" id="1820382"/>
    <lineage>
        <taxon>Eukaryota</taxon>
        <taxon>Metazoa</taxon>
        <taxon>Ecdysozoa</taxon>
        <taxon>Arthropoda</taxon>
        <taxon>Crustacea</taxon>
        <taxon>Branchiopoda</taxon>
        <taxon>Diplostraca</taxon>
        <taxon>Cladocera</taxon>
        <taxon>Anomopoda</taxon>
        <taxon>Daphniidae</taxon>
        <taxon>Daphnia</taxon>
        <taxon>Daphnia similis group</taxon>
    </lineage>
</organism>
<dbReference type="Pfam" id="PF09808">
    <property type="entry name" value="SNAPC1"/>
    <property type="match status" value="1"/>
</dbReference>
<dbReference type="GO" id="GO:0042795">
    <property type="term" value="P:snRNA transcription by RNA polymerase II"/>
    <property type="evidence" value="ECO:0007669"/>
    <property type="project" value="TreeGrafter"/>
</dbReference>
<dbReference type="EMBL" id="WJBH02000003">
    <property type="protein sequence ID" value="KAI9562120.1"/>
    <property type="molecule type" value="Genomic_DNA"/>
</dbReference>
<dbReference type="GO" id="GO:0042796">
    <property type="term" value="P:snRNA transcription by RNA polymerase III"/>
    <property type="evidence" value="ECO:0007669"/>
    <property type="project" value="TreeGrafter"/>
</dbReference>
<dbReference type="PANTHER" id="PTHR15131">
    <property type="entry name" value="SMALL NUCLEAR RNA ACTIVATING COMPLEX, POLYPEPTIDE 1"/>
    <property type="match status" value="1"/>
</dbReference>
<sequence length="224" mass="25984">MPDSLHSVYVKWIHYCHQLIKNFSNTTSNDSLSFRDFESQWKCVNFKLIFCEHSIEELSALVSELFNVGKNFLFSQQPLASRVGGLYLLYVLYFGQLTRNKIRLTLNELKELIAFLDELNKRNMNEQQFLFYKLFLKKAFDFSSTPNQFVSQKHQSEEDADIIGNLLDSCKCGLLQSHGLSIDELDNLEKKLKKYQEIKSQIPGFCDSNSQSAATNDLFVSEFQ</sequence>
<dbReference type="GO" id="GO:0043565">
    <property type="term" value="F:sequence-specific DNA binding"/>
    <property type="evidence" value="ECO:0007669"/>
    <property type="project" value="TreeGrafter"/>
</dbReference>
<dbReference type="GO" id="GO:0019185">
    <property type="term" value="C:snRNA-activating protein complex"/>
    <property type="evidence" value="ECO:0007669"/>
    <property type="project" value="TreeGrafter"/>
</dbReference>
<dbReference type="InterPro" id="IPR019188">
    <property type="entry name" value="SNAPC1"/>
</dbReference>
<protein>
    <recommendedName>
        <fullName evidence="3">snRNA-activating protein complex subunit 1</fullName>
    </recommendedName>
</protein>
<keyword evidence="2" id="KW-1185">Reference proteome</keyword>
<dbReference type="AlphaFoldDB" id="A0AAD5LG52"/>
<dbReference type="PANTHER" id="PTHR15131:SF3">
    <property type="entry name" value="SNRNA-ACTIVATING PROTEIN COMPLEX SUBUNIT 1"/>
    <property type="match status" value="1"/>
</dbReference>
<evidence type="ECO:0008006" key="3">
    <source>
        <dbReference type="Google" id="ProtNLM"/>
    </source>
</evidence>
<reference evidence="1 2" key="1">
    <citation type="submission" date="2022-05" db="EMBL/GenBank/DDBJ databases">
        <title>A multi-omics perspective on studying reproductive biology in Daphnia sinensis.</title>
        <authorList>
            <person name="Jia J."/>
        </authorList>
    </citation>
    <scope>NUCLEOTIDE SEQUENCE [LARGE SCALE GENOMIC DNA]</scope>
    <source>
        <strain evidence="1 2">WSL</strain>
    </source>
</reference>
<gene>
    <name evidence="1" type="ORF">GHT06_013085</name>
</gene>
<dbReference type="Proteomes" id="UP000820818">
    <property type="component" value="Linkage Group LG3"/>
</dbReference>
<accession>A0AAD5LG52</accession>
<name>A0AAD5LG52_9CRUS</name>
<proteinExistence type="predicted"/>